<accession>A0A5A8DEQ8</accession>
<feature type="transmembrane region" description="Helical" evidence="1">
    <location>
        <begin position="72"/>
        <end position="93"/>
    </location>
</feature>
<feature type="transmembrane region" description="Helical" evidence="1">
    <location>
        <begin position="124"/>
        <end position="143"/>
    </location>
</feature>
<feature type="chain" id="PRO_5022766863" evidence="2">
    <location>
        <begin position="22"/>
        <end position="260"/>
    </location>
</feature>
<evidence type="ECO:0000313" key="4">
    <source>
        <dbReference type="Proteomes" id="UP000322899"/>
    </source>
</evidence>
<proteinExistence type="predicted"/>
<keyword evidence="1" id="KW-0812">Transmembrane</keyword>
<keyword evidence="2" id="KW-0732">Signal</keyword>
<name>A0A5A8DEQ8_CAFRO</name>
<feature type="transmembrane region" description="Helical" evidence="1">
    <location>
        <begin position="31"/>
        <end position="51"/>
    </location>
</feature>
<evidence type="ECO:0000313" key="3">
    <source>
        <dbReference type="EMBL" id="KAA0163906.1"/>
    </source>
</evidence>
<feature type="transmembrane region" description="Helical" evidence="1">
    <location>
        <begin position="191"/>
        <end position="215"/>
    </location>
</feature>
<comment type="caution">
    <text evidence="3">The sequence shown here is derived from an EMBL/GenBank/DDBJ whole genome shotgun (WGS) entry which is preliminary data.</text>
</comment>
<feature type="signal peptide" evidence="2">
    <location>
        <begin position="1"/>
        <end position="21"/>
    </location>
</feature>
<feature type="transmembrane region" description="Helical" evidence="1">
    <location>
        <begin position="164"/>
        <end position="185"/>
    </location>
</feature>
<dbReference type="Proteomes" id="UP000322899">
    <property type="component" value="Unassembled WGS sequence"/>
</dbReference>
<organism evidence="3 4">
    <name type="scientific">Cafeteria roenbergensis</name>
    <name type="common">Marine flagellate</name>
    <dbReference type="NCBI Taxonomy" id="33653"/>
    <lineage>
        <taxon>Eukaryota</taxon>
        <taxon>Sar</taxon>
        <taxon>Stramenopiles</taxon>
        <taxon>Bigyra</taxon>
        <taxon>Opalozoa</taxon>
        <taxon>Bicosoecida</taxon>
        <taxon>Cafeteriaceae</taxon>
        <taxon>Cafeteria</taxon>
    </lineage>
</organism>
<evidence type="ECO:0000256" key="1">
    <source>
        <dbReference type="SAM" id="Phobius"/>
    </source>
</evidence>
<protein>
    <submittedName>
        <fullName evidence="3">Uncharacterized protein</fullName>
    </submittedName>
</protein>
<sequence>MLHALTWTFVSPALAVGLAQGQYYDDHGVCAALAAVVAVVSAGMAVYVMPWGRVPGCRRGVAKRDGTVNDEIAVGVVASLIAESACFACWSGQLLECWGSTWLGVARAPRDATLLREVSCESGWRVGLQCCLILWGLVPALWVGTSFALRDRKQDGRRRIIEEVAALVLLAMFPLATAVGVVLFSQPPVDFDIGFVVFEAIDVITILLIAVSAFAQADSSCEPFVGERVLRRIEPQHGLRGFVTAHEARAALREVQRRTC</sequence>
<keyword evidence="1" id="KW-1133">Transmembrane helix</keyword>
<dbReference type="AlphaFoldDB" id="A0A5A8DEQ8"/>
<evidence type="ECO:0000256" key="2">
    <source>
        <dbReference type="SAM" id="SignalP"/>
    </source>
</evidence>
<dbReference type="EMBL" id="VLTO01000107">
    <property type="protein sequence ID" value="KAA0163906.1"/>
    <property type="molecule type" value="Genomic_DNA"/>
</dbReference>
<keyword evidence="1" id="KW-0472">Membrane</keyword>
<reference evidence="3 4" key="1">
    <citation type="submission" date="2019-07" db="EMBL/GenBank/DDBJ databases">
        <title>Genomes of Cafeteria roenbergensis.</title>
        <authorList>
            <person name="Fischer M.G."/>
            <person name="Hackl T."/>
            <person name="Roman M."/>
        </authorList>
    </citation>
    <scope>NUCLEOTIDE SEQUENCE [LARGE SCALE GENOMIC DNA]</scope>
    <source>
        <strain evidence="3 4">E4-10P</strain>
    </source>
</reference>
<gene>
    <name evidence="3" type="ORF">FNF27_07864</name>
</gene>